<keyword evidence="1" id="KW-1185">Reference proteome</keyword>
<evidence type="ECO:0000313" key="1">
    <source>
        <dbReference type="Proteomes" id="UP000695022"/>
    </source>
</evidence>
<dbReference type="InterPro" id="IPR043128">
    <property type="entry name" value="Rev_trsase/Diguanyl_cyclase"/>
</dbReference>
<gene>
    <name evidence="2" type="primary">LOC106811851</name>
</gene>
<feature type="non-terminal residue" evidence="2">
    <location>
        <position position="244"/>
    </location>
</feature>
<dbReference type="PANTHER" id="PTHR47331:SF6">
    <property type="entry name" value="DOUBLECORTIN DOMAIN-CONTAINING PROTEIN"/>
    <property type="match status" value="1"/>
</dbReference>
<dbReference type="Proteomes" id="UP000695022">
    <property type="component" value="Unplaced"/>
</dbReference>
<name>A0ABM1EFT4_PRICU</name>
<proteinExistence type="predicted"/>
<dbReference type="Gene3D" id="3.10.10.10">
    <property type="entry name" value="HIV Type 1 Reverse Transcriptase, subunit A, domain 1"/>
    <property type="match status" value="1"/>
</dbReference>
<dbReference type="CDD" id="cd01644">
    <property type="entry name" value="RT_pepA17"/>
    <property type="match status" value="1"/>
</dbReference>
<dbReference type="RefSeq" id="XP_014671055.1">
    <property type="nucleotide sequence ID" value="XM_014815569.1"/>
</dbReference>
<evidence type="ECO:0000313" key="2">
    <source>
        <dbReference type="RefSeq" id="XP_014671055.1"/>
    </source>
</evidence>
<dbReference type="InterPro" id="IPR043502">
    <property type="entry name" value="DNA/RNA_pol_sf"/>
</dbReference>
<protein>
    <submittedName>
        <fullName evidence="2">Uncharacterized protein LOC106811851</fullName>
    </submittedName>
</protein>
<dbReference type="GeneID" id="106811851"/>
<dbReference type="Gene3D" id="3.30.70.270">
    <property type="match status" value="1"/>
</dbReference>
<sequence length="244" mass="28194">MKGVIDNKHAEVAPLLKENEECWYLPLFGVYHPKKPGKIRGVFDSSAIYEGLSLNKVLLKGPDLTNSLIGVLLRFRQEHVAVTGDIEQMFYCFFVREDHRNFLRFLWYKDNDPKKNLIEYRMCKHVFGNSPSPAVATYGLRRTAEEAEVEFGSDMRDFVDRNFYVDDCLTSKRSPQEAIDLMTRTQKALQTTNIRLHKITSNCQEVIDAFPREDLVGDLRDLDLGIDDLPTQRSLSLCWDLKPD</sequence>
<accession>A0ABM1EFT4</accession>
<dbReference type="PANTHER" id="PTHR47331">
    <property type="entry name" value="PHD-TYPE DOMAIN-CONTAINING PROTEIN"/>
    <property type="match status" value="1"/>
</dbReference>
<dbReference type="SUPFAM" id="SSF56672">
    <property type="entry name" value="DNA/RNA polymerases"/>
    <property type="match status" value="1"/>
</dbReference>
<organism evidence="1 2">
    <name type="scientific">Priapulus caudatus</name>
    <name type="common">Priapulid worm</name>
    <dbReference type="NCBI Taxonomy" id="37621"/>
    <lineage>
        <taxon>Eukaryota</taxon>
        <taxon>Metazoa</taxon>
        <taxon>Ecdysozoa</taxon>
        <taxon>Scalidophora</taxon>
        <taxon>Priapulida</taxon>
        <taxon>Priapulimorpha</taxon>
        <taxon>Priapulimorphida</taxon>
        <taxon>Priapulidae</taxon>
        <taxon>Priapulus</taxon>
    </lineage>
</organism>
<reference evidence="2" key="1">
    <citation type="submission" date="2025-08" db="UniProtKB">
        <authorList>
            <consortium name="RefSeq"/>
        </authorList>
    </citation>
    <scope>IDENTIFICATION</scope>
</reference>